<keyword evidence="2" id="KW-1185">Reference proteome</keyword>
<name>W8RW62_9RHOB</name>
<dbReference type="HOGENOM" id="CLU_037990_15_0_5"/>
<dbReference type="PANTHER" id="PTHR43861">
    <property type="entry name" value="TRANS-ACONITATE 2-METHYLTRANSFERASE-RELATED"/>
    <property type="match status" value="1"/>
</dbReference>
<dbReference type="OrthoDB" id="5642573at2"/>
<dbReference type="KEGG" id="red:roselon_03290"/>
<sequence>MPRPSPPEFWDRIADRYAARQMGNPEAYEASMARVLAHLTPQDRVLELGCGTGTTAIRLAGHVAHVTASDYASEMCRIARSRAEEAGVSNLTLRQASVEEALADGPFDAVCAFNLLHLLPDLPATLAQIHAALPKGGRFVSKTVCLGGSLKYRAVVTVLQWAGVVPRMRFVTADALEAEIASAGFEIIETGTYPASPPGRLVCARKP</sequence>
<gene>
    <name evidence="1" type="ORF">roselon_03290</name>
</gene>
<evidence type="ECO:0000313" key="1">
    <source>
        <dbReference type="EMBL" id="AHM05548.1"/>
    </source>
</evidence>
<dbReference type="STRING" id="1294273.roselon_03290"/>
<protein>
    <submittedName>
        <fullName evidence="1">Uncharacterized protein</fullName>
    </submittedName>
</protein>
<dbReference type="eggNOG" id="COG2226">
    <property type="taxonomic scope" value="Bacteria"/>
</dbReference>
<dbReference type="InterPro" id="IPR029063">
    <property type="entry name" value="SAM-dependent_MTases_sf"/>
</dbReference>
<dbReference type="Proteomes" id="UP000019593">
    <property type="component" value="Chromosome"/>
</dbReference>
<dbReference type="Gene3D" id="3.40.50.150">
    <property type="entry name" value="Vaccinia Virus protein VP39"/>
    <property type="match status" value="1"/>
</dbReference>
<proteinExistence type="predicted"/>
<organism evidence="1 2">
    <name type="scientific">Roseicyclus elongatus DSM 19469</name>
    <dbReference type="NCBI Taxonomy" id="1294273"/>
    <lineage>
        <taxon>Bacteria</taxon>
        <taxon>Pseudomonadati</taxon>
        <taxon>Pseudomonadota</taxon>
        <taxon>Alphaproteobacteria</taxon>
        <taxon>Rhodobacterales</taxon>
        <taxon>Roseobacteraceae</taxon>
        <taxon>Roseicyclus</taxon>
    </lineage>
</organism>
<reference evidence="1 2" key="1">
    <citation type="submission" date="2013-03" db="EMBL/GenBank/DDBJ databases">
        <authorList>
            <person name="Fiebig A."/>
            <person name="Goeker M."/>
            <person name="Klenk H.-P.P."/>
        </authorList>
    </citation>
    <scope>NUCLEOTIDE SEQUENCE [LARGE SCALE GENOMIC DNA]</scope>
    <source>
        <strain evidence="2">DSM 19469</strain>
    </source>
</reference>
<dbReference type="SUPFAM" id="SSF53335">
    <property type="entry name" value="S-adenosyl-L-methionine-dependent methyltransferases"/>
    <property type="match status" value="1"/>
</dbReference>
<dbReference type="EMBL" id="CP004372">
    <property type="protein sequence ID" value="AHM05548.1"/>
    <property type="molecule type" value="Genomic_DNA"/>
</dbReference>
<dbReference type="PANTHER" id="PTHR43861:SF1">
    <property type="entry name" value="TRANS-ACONITATE 2-METHYLTRANSFERASE"/>
    <property type="match status" value="1"/>
</dbReference>
<accession>W8RW62</accession>
<dbReference type="AlphaFoldDB" id="W8RW62"/>
<dbReference type="CDD" id="cd02440">
    <property type="entry name" value="AdoMet_MTases"/>
    <property type="match status" value="1"/>
</dbReference>
<evidence type="ECO:0000313" key="2">
    <source>
        <dbReference type="Proteomes" id="UP000019593"/>
    </source>
</evidence>
<dbReference type="Pfam" id="PF13489">
    <property type="entry name" value="Methyltransf_23"/>
    <property type="match status" value="1"/>
</dbReference>
<dbReference type="RefSeq" id="WP_025313184.1">
    <property type="nucleotide sequence ID" value="NZ_CP004372.1"/>
</dbReference>